<keyword evidence="7" id="KW-1133">Transmembrane helix</keyword>
<keyword evidence="7" id="KW-0472">Membrane</keyword>
<keyword evidence="7" id="KW-0812">Transmembrane</keyword>
<comment type="catalytic activity">
    <reaction evidence="1">
        <text>ATP + protein L-histidine = ADP + protein N-phospho-L-histidine.</text>
        <dbReference type="EC" id="2.7.13.3"/>
    </reaction>
</comment>
<dbReference type="GO" id="GO:0005886">
    <property type="term" value="C:plasma membrane"/>
    <property type="evidence" value="ECO:0007669"/>
    <property type="project" value="TreeGrafter"/>
</dbReference>
<evidence type="ECO:0000256" key="1">
    <source>
        <dbReference type="ARBA" id="ARBA00000085"/>
    </source>
</evidence>
<evidence type="ECO:0000256" key="2">
    <source>
        <dbReference type="ARBA" id="ARBA00012438"/>
    </source>
</evidence>
<reference evidence="9 10" key="1">
    <citation type="submission" date="2019-09" db="EMBL/GenBank/DDBJ databases">
        <title>Sulfurimonas gotlandica sp. nov., a chemoautotrophic and psychrotolerant epsilonproteobacterium isolated from a pelagic redoxcline, and an emended description of the genus Sulfurimonas.</title>
        <authorList>
            <person name="Wang S."/>
            <person name="Jiang L."/>
            <person name="Shao S."/>
        </authorList>
    </citation>
    <scope>NUCLEOTIDE SEQUENCE [LARGE SCALE GENOMIC DNA]</scope>
    <source>
        <strain evidence="9 10">GYSZ_1</strain>
    </source>
</reference>
<dbReference type="SUPFAM" id="SSF47384">
    <property type="entry name" value="Homodimeric domain of signal transducing histidine kinase"/>
    <property type="match status" value="1"/>
</dbReference>
<dbReference type="PANTHER" id="PTHR45453">
    <property type="entry name" value="PHOSPHATE REGULON SENSOR PROTEIN PHOR"/>
    <property type="match status" value="1"/>
</dbReference>
<dbReference type="PANTHER" id="PTHR45453:SF1">
    <property type="entry name" value="PHOSPHATE REGULON SENSOR PROTEIN PHOR"/>
    <property type="match status" value="1"/>
</dbReference>
<name>A0A5P8P3R6_9BACT</name>
<dbReference type="SUPFAM" id="SSF55874">
    <property type="entry name" value="ATPase domain of HSP90 chaperone/DNA topoisomerase II/histidine kinase"/>
    <property type="match status" value="1"/>
</dbReference>
<keyword evidence="10" id="KW-1185">Reference proteome</keyword>
<dbReference type="InterPro" id="IPR005467">
    <property type="entry name" value="His_kinase_dom"/>
</dbReference>
<keyword evidence="3" id="KW-0597">Phosphoprotein</keyword>
<evidence type="ECO:0000256" key="5">
    <source>
        <dbReference type="ARBA" id="ARBA00022777"/>
    </source>
</evidence>
<dbReference type="InterPro" id="IPR050351">
    <property type="entry name" value="BphY/WalK/GraS-like"/>
</dbReference>
<evidence type="ECO:0000313" key="10">
    <source>
        <dbReference type="Proteomes" id="UP000326944"/>
    </source>
</evidence>
<dbReference type="Pfam" id="PF00512">
    <property type="entry name" value="HisKA"/>
    <property type="match status" value="1"/>
</dbReference>
<dbReference type="Proteomes" id="UP000326944">
    <property type="component" value="Chromosome"/>
</dbReference>
<feature type="transmembrane region" description="Helical" evidence="7">
    <location>
        <begin position="12"/>
        <end position="32"/>
    </location>
</feature>
<evidence type="ECO:0000256" key="7">
    <source>
        <dbReference type="SAM" id="Phobius"/>
    </source>
</evidence>
<dbReference type="PRINTS" id="PR00344">
    <property type="entry name" value="BCTRLSENSOR"/>
</dbReference>
<evidence type="ECO:0000259" key="8">
    <source>
        <dbReference type="PROSITE" id="PS50109"/>
    </source>
</evidence>
<dbReference type="Pfam" id="PF02518">
    <property type="entry name" value="HATPase_c"/>
    <property type="match status" value="1"/>
</dbReference>
<dbReference type="KEGG" id="sulg:FJR48_11595"/>
<keyword evidence="5 9" id="KW-0418">Kinase</keyword>
<evidence type="ECO:0000256" key="4">
    <source>
        <dbReference type="ARBA" id="ARBA00022679"/>
    </source>
</evidence>
<dbReference type="Gene3D" id="3.30.565.10">
    <property type="entry name" value="Histidine kinase-like ATPase, C-terminal domain"/>
    <property type="match status" value="1"/>
</dbReference>
<evidence type="ECO:0000256" key="6">
    <source>
        <dbReference type="ARBA" id="ARBA00023012"/>
    </source>
</evidence>
<dbReference type="CDD" id="cd00082">
    <property type="entry name" value="HisKA"/>
    <property type="match status" value="1"/>
</dbReference>
<dbReference type="InterPro" id="IPR003661">
    <property type="entry name" value="HisK_dim/P_dom"/>
</dbReference>
<dbReference type="InterPro" id="IPR036097">
    <property type="entry name" value="HisK_dim/P_sf"/>
</dbReference>
<dbReference type="PROSITE" id="PS50109">
    <property type="entry name" value="HIS_KIN"/>
    <property type="match status" value="1"/>
</dbReference>
<dbReference type="InterPro" id="IPR036890">
    <property type="entry name" value="HATPase_C_sf"/>
</dbReference>
<feature type="transmembrane region" description="Helical" evidence="7">
    <location>
        <begin position="143"/>
        <end position="166"/>
    </location>
</feature>
<dbReference type="OrthoDB" id="9761634at2"/>
<proteinExistence type="predicted"/>
<keyword evidence="6" id="KW-0902">Two-component regulatory system</keyword>
<dbReference type="GO" id="GO:0004721">
    <property type="term" value="F:phosphoprotein phosphatase activity"/>
    <property type="evidence" value="ECO:0007669"/>
    <property type="project" value="TreeGrafter"/>
</dbReference>
<feature type="domain" description="Histidine kinase" evidence="8">
    <location>
        <begin position="182"/>
        <end position="382"/>
    </location>
</feature>
<dbReference type="RefSeq" id="WP_152308282.1">
    <property type="nucleotide sequence ID" value="NZ_CP043617.1"/>
</dbReference>
<sequence>MNDASQKSFWLFLSLYLSSSFILLITSSYWFYNAQVSMQKANDYYKLKNISDEVSSEVIMAHMMNKPLSLKKYPNTSIGLFNKKKELLYGSVIQDIDFTKDKYMIGDVFSVISHGAANHLNIAYVVVQNTESVVSLKKIREKIFFITTAIAMLIIIIAVVLGKIFLKPIKDKIQEIEDFVKDTTHELNTPITALMMSTSRLKDVKECNKKSIQNISISTKQLYDIYSSLSYINFETKEKDKLVMFDNIVKESAEYFNELIEKKNIVLTLDTKPCSITIAPTKAKMLINNLLSNSIKYSHPNSNIKIYLDETKLIVEDEGIGIEDKKLKTIFKRFTRANSYAGGFGVGMSIIESIIKEYSFKIEINSTVNVGTKITIYFTKSK</sequence>
<dbReference type="AlphaFoldDB" id="A0A5P8P3R6"/>
<dbReference type="EC" id="2.7.13.3" evidence="2"/>
<dbReference type="EMBL" id="CP043617">
    <property type="protein sequence ID" value="QFR50334.1"/>
    <property type="molecule type" value="Genomic_DNA"/>
</dbReference>
<gene>
    <name evidence="9" type="ORF">FJR48_11595</name>
</gene>
<protein>
    <recommendedName>
        <fullName evidence="2">histidine kinase</fullName>
        <ecNumber evidence="2">2.7.13.3</ecNumber>
    </recommendedName>
</protein>
<dbReference type="InterPro" id="IPR004358">
    <property type="entry name" value="Sig_transdc_His_kin-like_C"/>
</dbReference>
<keyword evidence="4" id="KW-0808">Transferase</keyword>
<evidence type="ECO:0000256" key="3">
    <source>
        <dbReference type="ARBA" id="ARBA00022553"/>
    </source>
</evidence>
<organism evidence="9 10">
    <name type="scientific">Sulfurimonas lithotrophica</name>
    <dbReference type="NCBI Taxonomy" id="2590022"/>
    <lineage>
        <taxon>Bacteria</taxon>
        <taxon>Pseudomonadati</taxon>
        <taxon>Campylobacterota</taxon>
        <taxon>Epsilonproteobacteria</taxon>
        <taxon>Campylobacterales</taxon>
        <taxon>Sulfurimonadaceae</taxon>
        <taxon>Sulfurimonas</taxon>
    </lineage>
</organism>
<dbReference type="InterPro" id="IPR003594">
    <property type="entry name" value="HATPase_dom"/>
</dbReference>
<evidence type="ECO:0000313" key="9">
    <source>
        <dbReference type="EMBL" id="QFR50334.1"/>
    </source>
</evidence>
<dbReference type="SMART" id="SM00387">
    <property type="entry name" value="HATPase_c"/>
    <property type="match status" value="1"/>
</dbReference>
<dbReference type="GO" id="GO:0016036">
    <property type="term" value="P:cellular response to phosphate starvation"/>
    <property type="evidence" value="ECO:0007669"/>
    <property type="project" value="TreeGrafter"/>
</dbReference>
<accession>A0A5P8P3R6</accession>
<dbReference type="Gene3D" id="1.10.287.130">
    <property type="match status" value="1"/>
</dbReference>
<dbReference type="GO" id="GO:0000155">
    <property type="term" value="F:phosphorelay sensor kinase activity"/>
    <property type="evidence" value="ECO:0007669"/>
    <property type="project" value="InterPro"/>
</dbReference>